<sequence length="197" mass="20569">KVNHESGLTKRVICFRTHPLCMLFLGGSAADLHGLATGPSGLCTDRLGSRGFHTAPLRSTVGSPGPTAGRQISSHCTACLGSSGFRTAPLSSTVGSPGPATGRLFVFSYVAGLLIAGSARDCLRAGRLNSCPPSKAPSAHPGRVVLFLVIALLPRPPPPTVSLSPKSWSILCRSEAEPKARSLETYLFCCSGIFLRK</sequence>
<dbReference type="AlphaFoldDB" id="A0AAV9R402"/>
<organism evidence="1 2">
    <name type="scientific">Crenichthys baileyi</name>
    <name type="common">White River springfish</name>
    <dbReference type="NCBI Taxonomy" id="28760"/>
    <lineage>
        <taxon>Eukaryota</taxon>
        <taxon>Metazoa</taxon>
        <taxon>Chordata</taxon>
        <taxon>Craniata</taxon>
        <taxon>Vertebrata</taxon>
        <taxon>Euteleostomi</taxon>
        <taxon>Actinopterygii</taxon>
        <taxon>Neopterygii</taxon>
        <taxon>Teleostei</taxon>
        <taxon>Neoteleostei</taxon>
        <taxon>Acanthomorphata</taxon>
        <taxon>Ovalentaria</taxon>
        <taxon>Atherinomorphae</taxon>
        <taxon>Cyprinodontiformes</taxon>
        <taxon>Goodeidae</taxon>
        <taxon>Crenichthys</taxon>
    </lineage>
</organism>
<dbReference type="Proteomes" id="UP001311232">
    <property type="component" value="Unassembled WGS sequence"/>
</dbReference>
<gene>
    <name evidence="1" type="ORF">CRENBAI_006003</name>
</gene>
<protein>
    <submittedName>
        <fullName evidence="1">Uncharacterized protein</fullName>
    </submittedName>
</protein>
<accession>A0AAV9R402</accession>
<reference evidence="1 2" key="1">
    <citation type="submission" date="2021-06" db="EMBL/GenBank/DDBJ databases">
        <authorList>
            <person name="Palmer J.M."/>
        </authorList>
    </citation>
    <scope>NUCLEOTIDE SEQUENCE [LARGE SCALE GENOMIC DNA]</scope>
    <source>
        <strain evidence="1 2">MEX-2019</strain>
        <tissue evidence="1">Muscle</tissue>
    </source>
</reference>
<comment type="caution">
    <text evidence="1">The sequence shown here is derived from an EMBL/GenBank/DDBJ whole genome shotgun (WGS) entry which is preliminary data.</text>
</comment>
<feature type="non-terminal residue" evidence="1">
    <location>
        <position position="1"/>
    </location>
</feature>
<dbReference type="EMBL" id="JAHHUM010002447">
    <property type="protein sequence ID" value="KAK5603514.1"/>
    <property type="molecule type" value="Genomic_DNA"/>
</dbReference>
<evidence type="ECO:0000313" key="2">
    <source>
        <dbReference type="Proteomes" id="UP001311232"/>
    </source>
</evidence>
<name>A0AAV9R402_9TELE</name>
<proteinExistence type="predicted"/>
<keyword evidence="2" id="KW-1185">Reference proteome</keyword>
<evidence type="ECO:0000313" key="1">
    <source>
        <dbReference type="EMBL" id="KAK5603514.1"/>
    </source>
</evidence>